<organism evidence="7 8">
    <name type="scientific">Celerinatantimonas yamalensis</name>
    <dbReference type="NCBI Taxonomy" id="559956"/>
    <lineage>
        <taxon>Bacteria</taxon>
        <taxon>Pseudomonadati</taxon>
        <taxon>Pseudomonadota</taxon>
        <taxon>Gammaproteobacteria</taxon>
        <taxon>Celerinatantimonadaceae</taxon>
        <taxon>Celerinatantimonas</taxon>
    </lineage>
</organism>
<dbReference type="PRINTS" id="PR00183">
    <property type="entry name" value="ECOLIPORIN"/>
</dbReference>
<reference evidence="7 8" key="1">
    <citation type="journal article" date="2013" name="Int. J. Syst. Evol. Microbiol.">
        <title>Celerinatantimonas yamalensis sp. nov., a cold-adapted diazotrophic bacterium from a cold permafrost brine.</title>
        <authorList>
            <person name="Shcherbakova V."/>
            <person name="Chuvilskaya N."/>
            <person name="Rivkina E."/>
            <person name="Demidov N."/>
            <person name="Uchaeva V."/>
            <person name="Suetin S."/>
            <person name="Suzina N."/>
            <person name="Gilichinsky D."/>
        </authorList>
    </citation>
    <scope>NUCLEOTIDE SEQUENCE [LARGE SCALE GENOMIC DNA]</scope>
    <source>
        <strain evidence="7 8">C7</strain>
    </source>
</reference>
<sequence length="344" mass="36882">MKKTILALTIPAMLAVSAYATAANVYKTDSQTLDIFGRSKFTLDNNDNTQAGYSARLGVKGTTKVNDNLTAFGHVSWEMQAKRDSLSSNKSGGDDIKSRYVFVGFDGHSYGKIELGQNDAPFYTSLTSITDIFDNGMESSVGTYGYNFAPNEAVYTNTVGPLTIQTSYQFDTVEGGSSSAGSVLDSFGAGLTAANFKDQTSAYSMAGVYDTGIGLNVHAGLAHQNFAGNAQKNNYGLGLDYTLNNLYLAALYTHNKEDDGSNTANRNGYEVAASYKLDKLSLRTGYALGKQTSDVTGNDTTYAKAFKLGATYHFTSNVYVTAEWLNNPVGGNPNDFSGAVAYYF</sequence>
<evidence type="ECO:0000259" key="6">
    <source>
        <dbReference type="Pfam" id="PF13609"/>
    </source>
</evidence>
<dbReference type="Proteomes" id="UP001629953">
    <property type="component" value="Unassembled WGS sequence"/>
</dbReference>
<comment type="similarity">
    <text evidence="2">Belongs to the Gram-negative porin family.</text>
</comment>
<feature type="signal peptide" evidence="5">
    <location>
        <begin position="1"/>
        <end position="22"/>
    </location>
</feature>
<keyword evidence="4" id="KW-0472">Membrane</keyword>
<feature type="chain" id="PRO_5046953616" evidence="5">
    <location>
        <begin position="23"/>
        <end position="344"/>
    </location>
</feature>
<dbReference type="RefSeq" id="WP_408624938.1">
    <property type="nucleotide sequence ID" value="NZ_JBEQCT010000009.1"/>
</dbReference>
<accession>A0ABW9GBA1</accession>
<evidence type="ECO:0000256" key="2">
    <source>
        <dbReference type="ARBA" id="ARBA00007539"/>
    </source>
</evidence>
<evidence type="ECO:0000256" key="4">
    <source>
        <dbReference type="ARBA" id="ARBA00023136"/>
    </source>
</evidence>
<keyword evidence="8" id="KW-1185">Reference proteome</keyword>
<dbReference type="InterPro" id="IPR001897">
    <property type="entry name" value="Porin_gammaproteobac"/>
</dbReference>
<dbReference type="InterPro" id="IPR023614">
    <property type="entry name" value="Porin_dom_sf"/>
</dbReference>
<gene>
    <name evidence="7" type="ORF">ABUE30_16525</name>
</gene>
<evidence type="ECO:0000313" key="7">
    <source>
        <dbReference type="EMBL" id="MFM2486639.1"/>
    </source>
</evidence>
<dbReference type="CDD" id="cd00342">
    <property type="entry name" value="gram_neg_porins"/>
    <property type="match status" value="1"/>
</dbReference>
<dbReference type="SUPFAM" id="SSF56935">
    <property type="entry name" value="Porins"/>
    <property type="match status" value="1"/>
</dbReference>
<proteinExistence type="inferred from homology"/>
<name>A0ABW9GBA1_9GAMM</name>
<dbReference type="PANTHER" id="PTHR34501">
    <property type="entry name" value="PROTEIN YDDL-RELATED"/>
    <property type="match status" value="1"/>
</dbReference>
<keyword evidence="3 5" id="KW-0732">Signal</keyword>
<protein>
    <submittedName>
        <fullName evidence="7">Porin</fullName>
    </submittedName>
</protein>
<evidence type="ECO:0000256" key="5">
    <source>
        <dbReference type="SAM" id="SignalP"/>
    </source>
</evidence>
<dbReference type="EMBL" id="JBEQCT010000009">
    <property type="protein sequence ID" value="MFM2486639.1"/>
    <property type="molecule type" value="Genomic_DNA"/>
</dbReference>
<dbReference type="InterPro" id="IPR033900">
    <property type="entry name" value="Gram_neg_porin_domain"/>
</dbReference>
<comment type="subcellular location">
    <subcellularLocation>
        <location evidence="1">Cell outer membrane</location>
        <topology evidence="1">Multi-pass membrane protein</topology>
    </subcellularLocation>
</comment>
<feature type="domain" description="Porin" evidence="6">
    <location>
        <begin position="12"/>
        <end position="323"/>
    </location>
</feature>
<dbReference type="InterPro" id="IPR050298">
    <property type="entry name" value="Gram-neg_bact_OMP"/>
</dbReference>
<dbReference type="Pfam" id="PF13609">
    <property type="entry name" value="Porin_4"/>
    <property type="match status" value="1"/>
</dbReference>
<dbReference type="Gene3D" id="2.40.160.10">
    <property type="entry name" value="Porin"/>
    <property type="match status" value="1"/>
</dbReference>
<dbReference type="PANTHER" id="PTHR34501:SF2">
    <property type="entry name" value="OUTER MEMBRANE PORIN F-RELATED"/>
    <property type="match status" value="1"/>
</dbReference>
<comment type="caution">
    <text evidence="7">The sequence shown here is derived from an EMBL/GenBank/DDBJ whole genome shotgun (WGS) entry which is preliminary data.</text>
</comment>
<evidence type="ECO:0000256" key="3">
    <source>
        <dbReference type="ARBA" id="ARBA00022729"/>
    </source>
</evidence>
<evidence type="ECO:0000313" key="8">
    <source>
        <dbReference type="Proteomes" id="UP001629953"/>
    </source>
</evidence>
<evidence type="ECO:0000256" key="1">
    <source>
        <dbReference type="ARBA" id="ARBA00004571"/>
    </source>
</evidence>